<evidence type="ECO:0000256" key="2">
    <source>
        <dbReference type="ARBA" id="ARBA00022617"/>
    </source>
</evidence>
<dbReference type="InterPro" id="IPR017972">
    <property type="entry name" value="Cyt_P450_CS"/>
</dbReference>
<dbReference type="EMBL" id="JADOUF010000001">
    <property type="protein sequence ID" value="MBG6141569.1"/>
    <property type="molecule type" value="Genomic_DNA"/>
</dbReference>
<keyword evidence="5 7" id="KW-0408">Iron</keyword>
<dbReference type="PROSITE" id="PS00086">
    <property type="entry name" value="CYTOCHROME_P450"/>
    <property type="match status" value="1"/>
</dbReference>
<keyword evidence="6 7" id="KW-0503">Monooxygenase</keyword>
<dbReference type="CDD" id="cd11032">
    <property type="entry name" value="P450_EryK-like"/>
    <property type="match status" value="1"/>
</dbReference>
<dbReference type="PANTHER" id="PTHR46696">
    <property type="entry name" value="P450, PUTATIVE (EUROFUNG)-RELATED"/>
    <property type="match status" value="1"/>
</dbReference>
<gene>
    <name evidence="8" type="ORF">IW245_007763</name>
</gene>
<dbReference type="Pfam" id="PF00067">
    <property type="entry name" value="p450"/>
    <property type="match status" value="1"/>
</dbReference>
<dbReference type="SUPFAM" id="SSF48264">
    <property type="entry name" value="Cytochrome P450"/>
    <property type="match status" value="1"/>
</dbReference>
<keyword evidence="3 7" id="KW-0479">Metal-binding</keyword>
<sequence length="403" mass="44918">MTLTQAQRTLPSFLAYLDGLRERGDVHFDDKVQAWQVMGYDDVNTVLTDSVTFSSDVSALAPKQEDFDLFKRGNFVRLDDPEHRKLRGLVSQAFTPKMIAGLEPRIAEVTTRLLDEADAAGGDRFDLIDSLAYPLPFIVIAELLGIPASDQLLVRRVADTFFEIHNTDPDESLTELGDKAVRNVAPLIRELNTYVLDFVRRRRAQPGDDDLTSKLMAVEVDGERMEDEEIVGFIGLLLLAGHVTATSTLGNTVLAFEENPDAAALVRADMSLVPAAIEESLRFRPPFPRLGRTATKDTVLGGQEIAAGDFVLSWLTTANRDERVFTEPDRFDILRTSNPHLTWGKGIHFCLGAPLGRLEVKVALRILMERYSDIRLASDAPIHLRNPWAMIGVNKLPLEVRRS</sequence>
<reference evidence="8" key="1">
    <citation type="submission" date="2020-11" db="EMBL/GenBank/DDBJ databases">
        <title>Sequencing the genomes of 1000 actinobacteria strains.</title>
        <authorList>
            <person name="Klenk H.-P."/>
        </authorList>
    </citation>
    <scope>NUCLEOTIDE SEQUENCE</scope>
    <source>
        <strain evidence="8">DSM 45356</strain>
    </source>
</reference>
<dbReference type="PANTHER" id="PTHR46696:SF1">
    <property type="entry name" value="CYTOCHROME P450 YJIB-RELATED"/>
    <property type="match status" value="1"/>
</dbReference>
<dbReference type="GO" id="GO:0017000">
    <property type="term" value="P:antibiotic biosynthetic process"/>
    <property type="evidence" value="ECO:0007669"/>
    <property type="project" value="UniProtKB-ARBA"/>
</dbReference>
<evidence type="ECO:0000256" key="3">
    <source>
        <dbReference type="ARBA" id="ARBA00022723"/>
    </source>
</evidence>
<dbReference type="AlphaFoldDB" id="A0A8J7GYE4"/>
<evidence type="ECO:0000256" key="4">
    <source>
        <dbReference type="ARBA" id="ARBA00023002"/>
    </source>
</evidence>
<keyword evidence="9" id="KW-1185">Reference proteome</keyword>
<dbReference type="InterPro" id="IPR036396">
    <property type="entry name" value="Cyt_P450_sf"/>
</dbReference>
<dbReference type="Proteomes" id="UP000622552">
    <property type="component" value="Unassembled WGS sequence"/>
</dbReference>
<dbReference type="GO" id="GO:0004497">
    <property type="term" value="F:monooxygenase activity"/>
    <property type="evidence" value="ECO:0007669"/>
    <property type="project" value="UniProtKB-KW"/>
</dbReference>
<dbReference type="Gene3D" id="1.10.630.10">
    <property type="entry name" value="Cytochrome P450"/>
    <property type="match status" value="1"/>
</dbReference>
<evidence type="ECO:0000256" key="5">
    <source>
        <dbReference type="ARBA" id="ARBA00023004"/>
    </source>
</evidence>
<dbReference type="RefSeq" id="WP_197007967.1">
    <property type="nucleotide sequence ID" value="NZ_BONS01000013.1"/>
</dbReference>
<comment type="similarity">
    <text evidence="1 7">Belongs to the cytochrome P450 family.</text>
</comment>
<dbReference type="FunFam" id="1.10.630.10:FF:000018">
    <property type="entry name" value="Cytochrome P450 monooxygenase"/>
    <property type="match status" value="1"/>
</dbReference>
<proteinExistence type="inferred from homology"/>
<evidence type="ECO:0000313" key="9">
    <source>
        <dbReference type="Proteomes" id="UP000622552"/>
    </source>
</evidence>
<dbReference type="PRINTS" id="PR00359">
    <property type="entry name" value="BP450"/>
</dbReference>
<evidence type="ECO:0000256" key="7">
    <source>
        <dbReference type="RuleBase" id="RU000461"/>
    </source>
</evidence>
<protein>
    <submittedName>
        <fullName evidence="8">Cytochrome P450</fullName>
    </submittedName>
</protein>
<keyword evidence="4 7" id="KW-0560">Oxidoreductase</keyword>
<dbReference type="GO" id="GO:0020037">
    <property type="term" value="F:heme binding"/>
    <property type="evidence" value="ECO:0007669"/>
    <property type="project" value="InterPro"/>
</dbReference>
<accession>A0A8J7GYE4</accession>
<evidence type="ECO:0000256" key="6">
    <source>
        <dbReference type="ARBA" id="ARBA00023033"/>
    </source>
</evidence>
<name>A0A8J7GYE4_9ACTN</name>
<dbReference type="InterPro" id="IPR002397">
    <property type="entry name" value="Cyt_P450_B"/>
</dbReference>
<keyword evidence="2 7" id="KW-0349">Heme</keyword>
<dbReference type="GO" id="GO:0016705">
    <property type="term" value="F:oxidoreductase activity, acting on paired donors, with incorporation or reduction of molecular oxygen"/>
    <property type="evidence" value="ECO:0007669"/>
    <property type="project" value="InterPro"/>
</dbReference>
<comment type="caution">
    <text evidence="8">The sequence shown here is derived from an EMBL/GenBank/DDBJ whole genome shotgun (WGS) entry which is preliminary data.</text>
</comment>
<evidence type="ECO:0000313" key="8">
    <source>
        <dbReference type="EMBL" id="MBG6141569.1"/>
    </source>
</evidence>
<evidence type="ECO:0000256" key="1">
    <source>
        <dbReference type="ARBA" id="ARBA00010617"/>
    </source>
</evidence>
<organism evidence="8 9">
    <name type="scientific">Longispora fulva</name>
    <dbReference type="NCBI Taxonomy" id="619741"/>
    <lineage>
        <taxon>Bacteria</taxon>
        <taxon>Bacillati</taxon>
        <taxon>Actinomycetota</taxon>
        <taxon>Actinomycetes</taxon>
        <taxon>Micromonosporales</taxon>
        <taxon>Micromonosporaceae</taxon>
        <taxon>Longispora</taxon>
    </lineage>
</organism>
<dbReference type="GO" id="GO:0005506">
    <property type="term" value="F:iron ion binding"/>
    <property type="evidence" value="ECO:0007669"/>
    <property type="project" value="InterPro"/>
</dbReference>
<dbReference type="InterPro" id="IPR001128">
    <property type="entry name" value="Cyt_P450"/>
</dbReference>